<keyword evidence="6" id="KW-0732">Signal</keyword>
<dbReference type="CDD" id="cd19437">
    <property type="entry name" value="lipocalin_apoD-like"/>
    <property type="match status" value="1"/>
</dbReference>
<evidence type="ECO:0000256" key="8">
    <source>
        <dbReference type="ARBA" id="ARBA00023157"/>
    </source>
</evidence>
<dbReference type="InterPro" id="IPR022272">
    <property type="entry name" value="Lipocalin_CS"/>
</dbReference>
<evidence type="ECO:0000256" key="10">
    <source>
        <dbReference type="ARBA" id="ARBA00023283"/>
    </source>
</evidence>
<dbReference type="InParanoid" id="A0A3B3I3J1"/>
<organism evidence="13 14">
    <name type="scientific">Oryzias latipes</name>
    <name type="common">Japanese rice fish</name>
    <name type="synonym">Japanese killifish</name>
    <dbReference type="NCBI Taxonomy" id="8090"/>
    <lineage>
        <taxon>Eukaryota</taxon>
        <taxon>Metazoa</taxon>
        <taxon>Chordata</taxon>
        <taxon>Craniata</taxon>
        <taxon>Vertebrata</taxon>
        <taxon>Euteleostomi</taxon>
        <taxon>Actinopterygii</taxon>
        <taxon>Neopterygii</taxon>
        <taxon>Teleostei</taxon>
        <taxon>Neoteleostei</taxon>
        <taxon>Acanthomorphata</taxon>
        <taxon>Ovalentaria</taxon>
        <taxon>Atherinomorphae</taxon>
        <taxon>Beloniformes</taxon>
        <taxon>Adrianichthyidae</taxon>
        <taxon>Oryziinae</taxon>
        <taxon>Oryzias</taxon>
    </lineage>
</organism>
<dbReference type="InterPro" id="IPR002969">
    <property type="entry name" value="ApolipopD"/>
</dbReference>
<keyword evidence="8" id="KW-1015">Disulfide bond</keyword>
<evidence type="ECO:0000256" key="2">
    <source>
        <dbReference type="ARBA" id="ARBA00006889"/>
    </source>
</evidence>
<dbReference type="Ensembl" id="ENSORLT00000027270.1">
    <property type="protein sequence ID" value="ENSORLP00000038477.1"/>
    <property type="gene ID" value="ENSORLG00000013130.2"/>
</dbReference>
<keyword evidence="14" id="KW-1185">Reference proteome</keyword>
<evidence type="ECO:0000256" key="3">
    <source>
        <dbReference type="ARBA" id="ARBA00019890"/>
    </source>
</evidence>
<keyword evidence="9" id="KW-0325">Glycoprotein</keyword>
<dbReference type="PRINTS" id="PR00179">
    <property type="entry name" value="LIPOCALIN"/>
</dbReference>
<evidence type="ECO:0000256" key="11">
    <source>
        <dbReference type="RuleBase" id="RU003695"/>
    </source>
</evidence>
<dbReference type="GO" id="GO:0007420">
    <property type="term" value="P:brain development"/>
    <property type="evidence" value="ECO:0007669"/>
    <property type="project" value="InterPro"/>
</dbReference>
<evidence type="ECO:0000313" key="13">
    <source>
        <dbReference type="Ensembl" id="ENSORLP00000038477.1"/>
    </source>
</evidence>
<keyword evidence="7" id="KW-0446">Lipid-binding</keyword>
<evidence type="ECO:0000313" key="14">
    <source>
        <dbReference type="Proteomes" id="UP000001038"/>
    </source>
</evidence>
<dbReference type="PRINTS" id="PR01219">
    <property type="entry name" value="APOLIPOPROTD"/>
</dbReference>
<dbReference type="InterPro" id="IPR012674">
    <property type="entry name" value="Calycin"/>
</dbReference>
<reference evidence="13" key="2">
    <citation type="submission" date="2025-08" db="UniProtKB">
        <authorList>
            <consortium name="Ensembl"/>
        </authorList>
    </citation>
    <scope>IDENTIFICATION</scope>
    <source>
        <strain evidence="13">Hd-rR</strain>
    </source>
</reference>
<sequence>MISPVDLLKVAPVQQLKPSTFCRLSSNLHKNMLVFCGKRMECVSGDDLKQPLSSRAALTPPPAMSASLVLLLLLPLVSAQTFGWGPCKTPEVQANFTLEEFAGSWYLVEKLPAFFAPGKCIRSNLTLMENDTVHVTSSHFFFDREWRFEGVLVTPDGDEPAKLAAHFFKFAPSMPDWVLATDYTDYSVVYSCMDFFHAFHLEYAWIFSRSPSLSPETLRHCEEILDREGIDTSRLQEVEQDCTDVPKKSFSY</sequence>
<dbReference type="Gene3D" id="2.40.128.20">
    <property type="match status" value="1"/>
</dbReference>
<evidence type="ECO:0000256" key="7">
    <source>
        <dbReference type="ARBA" id="ARBA00023121"/>
    </source>
</evidence>
<dbReference type="GO" id="GO:0005737">
    <property type="term" value="C:cytoplasm"/>
    <property type="evidence" value="ECO:0000318"/>
    <property type="project" value="GO_Central"/>
</dbReference>
<comment type="similarity">
    <text evidence="2 11">Belongs to the calycin superfamily. Lipocalin family.</text>
</comment>
<accession>A0A3B3I3J1</accession>
<evidence type="ECO:0000259" key="12">
    <source>
        <dbReference type="Pfam" id="PF00061"/>
    </source>
</evidence>
<evidence type="ECO:0000256" key="1">
    <source>
        <dbReference type="ARBA" id="ARBA00004613"/>
    </source>
</evidence>
<dbReference type="InterPro" id="IPR000566">
    <property type="entry name" value="Lipocln_cytosolic_FA-bd_dom"/>
</dbReference>
<dbReference type="GO" id="GO:0000302">
    <property type="term" value="P:response to reactive oxygen species"/>
    <property type="evidence" value="ECO:0000318"/>
    <property type="project" value="GO_Central"/>
</dbReference>
<dbReference type="Proteomes" id="UP000001038">
    <property type="component" value="Chromosome 20"/>
</dbReference>
<proteinExistence type="inferred from homology"/>
<reference evidence="13 14" key="1">
    <citation type="journal article" date="2007" name="Nature">
        <title>The medaka draft genome and insights into vertebrate genome evolution.</title>
        <authorList>
            <person name="Kasahara M."/>
            <person name="Naruse K."/>
            <person name="Sasaki S."/>
            <person name="Nakatani Y."/>
            <person name="Qu W."/>
            <person name="Ahsan B."/>
            <person name="Yamada T."/>
            <person name="Nagayasu Y."/>
            <person name="Doi K."/>
            <person name="Kasai Y."/>
            <person name="Jindo T."/>
            <person name="Kobayashi D."/>
            <person name="Shimada A."/>
            <person name="Toyoda A."/>
            <person name="Kuroki Y."/>
            <person name="Fujiyama A."/>
            <person name="Sasaki T."/>
            <person name="Shimizu A."/>
            <person name="Asakawa S."/>
            <person name="Shimizu N."/>
            <person name="Hashimoto S."/>
            <person name="Yang J."/>
            <person name="Lee Y."/>
            <person name="Matsushima K."/>
            <person name="Sugano S."/>
            <person name="Sakaizumi M."/>
            <person name="Narita T."/>
            <person name="Ohishi K."/>
            <person name="Haga S."/>
            <person name="Ohta F."/>
            <person name="Nomoto H."/>
            <person name="Nogata K."/>
            <person name="Morishita T."/>
            <person name="Endo T."/>
            <person name="Shin-I T."/>
            <person name="Takeda H."/>
            <person name="Morishita S."/>
            <person name="Kohara Y."/>
        </authorList>
    </citation>
    <scope>NUCLEOTIDE SEQUENCE [LARGE SCALE GENOMIC DNA]</scope>
    <source>
        <strain evidence="13 14">Hd-rR</strain>
    </source>
</reference>
<evidence type="ECO:0000256" key="4">
    <source>
        <dbReference type="ARBA" id="ARBA00022448"/>
    </source>
</evidence>
<keyword evidence="4" id="KW-0813">Transport</keyword>
<reference evidence="13" key="3">
    <citation type="submission" date="2025-09" db="UniProtKB">
        <authorList>
            <consortium name="Ensembl"/>
        </authorList>
    </citation>
    <scope>IDENTIFICATION</scope>
    <source>
        <strain evidence="13">Hd-rR</strain>
    </source>
</reference>
<dbReference type="GO" id="GO:0008289">
    <property type="term" value="F:lipid binding"/>
    <property type="evidence" value="ECO:0007669"/>
    <property type="project" value="UniProtKB-KW"/>
</dbReference>
<dbReference type="GO" id="GO:0006629">
    <property type="term" value="P:lipid metabolic process"/>
    <property type="evidence" value="ECO:0000318"/>
    <property type="project" value="GO_Central"/>
</dbReference>
<dbReference type="Bgee" id="ENSORLG00000013130">
    <property type="expression patterns" value="Expressed in pharyngeal gill and 8 other cell types or tissues"/>
</dbReference>
<dbReference type="GeneTree" id="ENSGT00510000046981"/>
<dbReference type="GO" id="GO:0006869">
    <property type="term" value="P:lipid transport"/>
    <property type="evidence" value="ECO:0007669"/>
    <property type="project" value="InterPro"/>
</dbReference>
<dbReference type="FunFam" id="2.40.128.20:FF:000003">
    <property type="entry name" value="Apolipoprotein D"/>
    <property type="match status" value="1"/>
</dbReference>
<dbReference type="Pfam" id="PF00061">
    <property type="entry name" value="Lipocalin"/>
    <property type="match status" value="1"/>
</dbReference>
<dbReference type="GO" id="GO:0005576">
    <property type="term" value="C:extracellular region"/>
    <property type="evidence" value="ECO:0007669"/>
    <property type="project" value="UniProtKB-SubCell"/>
</dbReference>
<evidence type="ECO:0000256" key="6">
    <source>
        <dbReference type="ARBA" id="ARBA00022729"/>
    </source>
</evidence>
<evidence type="ECO:0000256" key="9">
    <source>
        <dbReference type="ARBA" id="ARBA00023180"/>
    </source>
</evidence>
<dbReference type="SUPFAM" id="SSF50814">
    <property type="entry name" value="Lipocalins"/>
    <property type="match status" value="1"/>
</dbReference>
<dbReference type="PANTHER" id="PTHR10612">
    <property type="entry name" value="APOLIPOPROTEIN D"/>
    <property type="match status" value="1"/>
</dbReference>
<dbReference type="PROSITE" id="PS00213">
    <property type="entry name" value="LIPOCALIN"/>
    <property type="match status" value="1"/>
</dbReference>
<feature type="domain" description="Lipocalin/cytosolic fatty-acid binding" evidence="12">
    <location>
        <begin position="102"/>
        <end position="240"/>
    </location>
</feature>
<keyword evidence="5" id="KW-0964">Secreted</keyword>
<name>A0A3B3I3J1_ORYLA</name>
<dbReference type="PANTHER" id="PTHR10612:SF15">
    <property type="entry name" value="APOLIPOPROTEIN D"/>
    <property type="match status" value="1"/>
</dbReference>
<dbReference type="AlphaFoldDB" id="A0A3B3I3J1"/>
<gene>
    <name evidence="13" type="primary">LOC101170475</name>
</gene>
<comment type="subcellular location">
    <subcellularLocation>
        <location evidence="1">Secreted</location>
    </subcellularLocation>
</comment>
<dbReference type="GO" id="GO:0042246">
    <property type="term" value="P:tissue regeneration"/>
    <property type="evidence" value="ECO:0007669"/>
    <property type="project" value="InterPro"/>
</dbReference>
<keyword evidence="10" id="KW-0873">Pyrrolidone carboxylic acid</keyword>
<protein>
    <recommendedName>
        <fullName evidence="3">Apolipoprotein D</fullName>
    </recommendedName>
</protein>
<evidence type="ECO:0000256" key="5">
    <source>
        <dbReference type="ARBA" id="ARBA00022525"/>
    </source>
</evidence>
<dbReference type="STRING" id="8090.ENSORLP00000038477"/>